<feature type="transmembrane region" description="Helical" evidence="8">
    <location>
        <begin position="29"/>
        <end position="47"/>
    </location>
</feature>
<evidence type="ECO:0000256" key="4">
    <source>
        <dbReference type="ARBA" id="ARBA00022692"/>
    </source>
</evidence>
<dbReference type="Pfam" id="PF00892">
    <property type="entry name" value="EamA"/>
    <property type="match status" value="1"/>
</dbReference>
<dbReference type="SUPFAM" id="SSF103481">
    <property type="entry name" value="Multidrug resistance efflux transporter EmrE"/>
    <property type="match status" value="2"/>
</dbReference>
<feature type="transmembrane region" description="Helical" evidence="8">
    <location>
        <begin position="260"/>
        <end position="278"/>
    </location>
</feature>
<dbReference type="PANTHER" id="PTHR42920">
    <property type="entry name" value="OS03G0707200 PROTEIN-RELATED"/>
    <property type="match status" value="1"/>
</dbReference>
<comment type="caution">
    <text evidence="10">The sequence shown here is derived from an EMBL/GenBank/DDBJ whole genome shotgun (WGS) entry which is preliminary data.</text>
</comment>
<dbReference type="NCBIfam" id="TIGR00950">
    <property type="entry name" value="2A78"/>
    <property type="match status" value="1"/>
</dbReference>
<feature type="transmembrane region" description="Helical" evidence="8">
    <location>
        <begin position="136"/>
        <end position="161"/>
    </location>
</feature>
<proteinExistence type="predicted"/>
<accession>A0A1T1HAH2</accession>
<keyword evidence="2" id="KW-0813">Transport</keyword>
<dbReference type="RefSeq" id="WP_078319909.1">
    <property type="nucleotide sequence ID" value="NZ_FXTS01000005.1"/>
</dbReference>
<dbReference type="STRING" id="966.BTA35_0211205"/>
<feature type="transmembrane region" description="Helical" evidence="8">
    <location>
        <begin position="235"/>
        <end position="254"/>
    </location>
</feature>
<evidence type="ECO:0000256" key="8">
    <source>
        <dbReference type="SAM" id="Phobius"/>
    </source>
</evidence>
<feature type="transmembrane region" description="Helical" evidence="8">
    <location>
        <begin position="59"/>
        <end position="81"/>
    </location>
</feature>
<name>A0A1T1HAH2_OCELI</name>
<evidence type="ECO:0000256" key="3">
    <source>
        <dbReference type="ARBA" id="ARBA00022475"/>
    </source>
</evidence>
<dbReference type="AlphaFoldDB" id="A0A1T1HAH2"/>
<protein>
    <recommendedName>
        <fullName evidence="9">EamA domain-containing protein</fullName>
    </recommendedName>
</protein>
<dbReference type="Proteomes" id="UP000190064">
    <property type="component" value="Unassembled WGS sequence"/>
</dbReference>
<reference evidence="10" key="1">
    <citation type="submission" date="2017-02" db="EMBL/GenBank/DDBJ databases">
        <title>Draft Genome Sequence of the Salt Water Bacterium Oceanospirillum linum ATCC 11336.</title>
        <authorList>
            <person name="Trachtenberg A.M."/>
            <person name="Carney J.G."/>
            <person name="Linnane J.D."/>
            <person name="Rheaume B.A."/>
            <person name="Pitts N.L."/>
            <person name="Mykles D.L."/>
            <person name="Maclea K.S."/>
        </authorList>
    </citation>
    <scope>NUCLEOTIDE SEQUENCE [LARGE SCALE GENOMIC DNA]</scope>
    <source>
        <strain evidence="10">ATCC 11336</strain>
    </source>
</reference>
<evidence type="ECO:0000313" key="11">
    <source>
        <dbReference type="Proteomes" id="UP000190064"/>
    </source>
</evidence>
<feature type="transmembrane region" description="Helical" evidence="8">
    <location>
        <begin position="112"/>
        <end position="130"/>
    </location>
</feature>
<gene>
    <name evidence="10" type="ORF">BTA35_0211205</name>
</gene>
<sequence length="293" mass="32040">MRYLVFVTLLWAVSFSLIGVYLAGQVDSYFAVLTRIVLAGLIFLPFTRWKGLPGSLKGGTILVGALQFGVTYVCLYQAFLYLTVPEVLLFTIFTPLYVTLIDDLLNKRFTLAPLVATSIAVVGAGVIRYQNLSDDFITGFLLLQVANLAFAAGQVGYANLIKAQPVTLPAWRFFGYFFLGALLVVLPAFLLLGNPDKLPSTSLQWGVLVWLGLVASGLGFYLWNKGACLVDAGTLGIMNNALVPAGLVVNLLIWSRDVDLTRLLLGGAIIGLSLWVNARWNKWFHLDDKTVQA</sequence>
<keyword evidence="7 8" id="KW-0472">Membrane</keyword>
<keyword evidence="4 8" id="KW-0812">Transmembrane</keyword>
<keyword evidence="6 8" id="KW-1133">Transmembrane helix</keyword>
<feature type="transmembrane region" description="Helical" evidence="8">
    <location>
        <begin position="87"/>
        <end position="105"/>
    </location>
</feature>
<keyword evidence="3" id="KW-1003">Cell membrane</keyword>
<dbReference type="EMBL" id="MTSD02000004">
    <property type="protein sequence ID" value="OOV86858.1"/>
    <property type="molecule type" value="Genomic_DNA"/>
</dbReference>
<feature type="transmembrane region" description="Helical" evidence="8">
    <location>
        <begin position="205"/>
        <end position="223"/>
    </location>
</feature>
<keyword evidence="5" id="KW-0677">Repeat</keyword>
<evidence type="ECO:0000256" key="6">
    <source>
        <dbReference type="ARBA" id="ARBA00022989"/>
    </source>
</evidence>
<comment type="subcellular location">
    <subcellularLocation>
        <location evidence="1">Cell membrane</location>
        <topology evidence="1">Multi-pass membrane protein</topology>
    </subcellularLocation>
</comment>
<organism evidence="10 11">
    <name type="scientific">Oceanospirillum linum</name>
    <dbReference type="NCBI Taxonomy" id="966"/>
    <lineage>
        <taxon>Bacteria</taxon>
        <taxon>Pseudomonadati</taxon>
        <taxon>Pseudomonadota</taxon>
        <taxon>Gammaproteobacteria</taxon>
        <taxon>Oceanospirillales</taxon>
        <taxon>Oceanospirillaceae</taxon>
        <taxon>Oceanospirillum</taxon>
    </lineage>
</organism>
<evidence type="ECO:0000256" key="5">
    <source>
        <dbReference type="ARBA" id="ARBA00022737"/>
    </source>
</evidence>
<keyword evidence="11" id="KW-1185">Reference proteome</keyword>
<dbReference type="InterPro" id="IPR000620">
    <property type="entry name" value="EamA_dom"/>
</dbReference>
<evidence type="ECO:0000256" key="1">
    <source>
        <dbReference type="ARBA" id="ARBA00004651"/>
    </source>
</evidence>
<dbReference type="InterPro" id="IPR051258">
    <property type="entry name" value="Diverse_Substrate_Transporter"/>
</dbReference>
<dbReference type="PANTHER" id="PTHR42920:SF24">
    <property type="entry name" value="AROMATIC AMINO ACID EXPORTER YDDG"/>
    <property type="match status" value="1"/>
</dbReference>
<feature type="domain" description="EamA" evidence="9">
    <location>
        <begin position="4"/>
        <end position="127"/>
    </location>
</feature>
<evidence type="ECO:0000259" key="9">
    <source>
        <dbReference type="Pfam" id="PF00892"/>
    </source>
</evidence>
<dbReference type="InterPro" id="IPR037185">
    <property type="entry name" value="EmrE-like"/>
</dbReference>
<evidence type="ECO:0000256" key="2">
    <source>
        <dbReference type="ARBA" id="ARBA00022448"/>
    </source>
</evidence>
<evidence type="ECO:0000313" key="10">
    <source>
        <dbReference type="EMBL" id="OOV86858.1"/>
    </source>
</evidence>
<feature type="transmembrane region" description="Helical" evidence="8">
    <location>
        <begin position="173"/>
        <end position="193"/>
    </location>
</feature>
<evidence type="ECO:0000256" key="7">
    <source>
        <dbReference type="ARBA" id="ARBA00023136"/>
    </source>
</evidence>
<dbReference type="InterPro" id="IPR004779">
    <property type="entry name" value="CO/AA/NH_transpt"/>
</dbReference>
<dbReference type="GO" id="GO:0005886">
    <property type="term" value="C:plasma membrane"/>
    <property type="evidence" value="ECO:0007669"/>
    <property type="project" value="UniProtKB-SubCell"/>
</dbReference>